<reference evidence="1 2" key="1">
    <citation type="journal article" date="2008" name="Proc. Natl. Acad. Sci. U.S.A.">
        <title>Niche adaptation and genome expansion in the chlorophyll d-producing cyanobacterium Acaryochloris marina.</title>
        <authorList>
            <person name="Swingley W.D."/>
            <person name="Chen M."/>
            <person name="Cheung P.C."/>
            <person name="Conrad A.L."/>
            <person name="Dejesa L.C."/>
            <person name="Hao J."/>
            <person name="Honchak B.M."/>
            <person name="Karbach L.E."/>
            <person name="Kurdoglu A."/>
            <person name="Lahiri S."/>
            <person name="Mastrian S.D."/>
            <person name="Miyashita H."/>
            <person name="Page L."/>
            <person name="Ramakrishna P."/>
            <person name="Satoh S."/>
            <person name="Sattley W.M."/>
            <person name="Shimada Y."/>
            <person name="Taylor H.L."/>
            <person name="Tomo T."/>
            <person name="Tsuchiya T."/>
            <person name="Wang Z.T."/>
            <person name="Raymond J."/>
            <person name="Mimuro M."/>
            <person name="Blankenship R.E."/>
            <person name="Touchman J.W."/>
        </authorList>
    </citation>
    <scope>NUCLEOTIDE SEQUENCE [LARGE SCALE GENOMIC DNA]</scope>
    <source>
        <strain evidence="2">MBIC 11017</strain>
    </source>
</reference>
<evidence type="ECO:0000313" key="1">
    <source>
        <dbReference type="EMBL" id="ABW27248.1"/>
    </source>
</evidence>
<name>B0C0Y9_ACAM1</name>
<dbReference type="EMBL" id="CP000828">
    <property type="protein sequence ID" value="ABW27248.1"/>
    <property type="molecule type" value="Genomic_DNA"/>
</dbReference>
<dbReference type="RefSeq" id="WP_012162724.1">
    <property type="nucleotide sequence ID" value="NC_009925.1"/>
</dbReference>
<dbReference type="STRING" id="329726.AM1_2235"/>
<protein>
    <submittedName>
        <fullName evidence="1">Uncharacterized protein</fullName>
    </submittedName>
</protein>
<dbReference type="AlphaFoldDB" id="B0C0Y9"/>
<dbReference type="HOGENOM" id="CLU_1640073_0_0_3"/>
<dbReference type="KEGG" id="amr:AM1_2235"/>
<gene>
    <name evidence="1" type="ordered locus">AM1_2235</name>
</gene>
<dbReference type="eggNOG" id="ENOG50335E7">
    <property type="taxonomic scope" value="Bacteria"/>
</dbReference>
<proteinExistence type="predicted"/>
<accession>B0C0Y9</accession>
<evidence type="ECO:0000313" key="2">
    <source>
        <dbReference type="Proteomes" id="UP000000268"/>
    </source>
</evidence>
<organism evidence="1 2">
    <name type="scientific">Acaryochloris marina (strain MBIC 11017)</name>
    <dbReference type="NCBI Taxonomy" id="329726"/>
    <lineage>
        <taxon>Bacteria</taxon>
        <taxon>Bacillati</taxon>
        <taxon>Cyanobacteriota</taxon>
        <taxon>Cyanophyceae</taxon>
        <taxon>Acaryochloridales</taxon>
        <taxon>Acaryochloridaceae</taxon>
        <taxon>Acaryochloris</taxon>
    </lineage>
</organism>
<dbReference type="Proteomes" id="UP000000268">
    <property type="component" value="Chromosome"/>
</dbReference>
<keyword evidence="2" id="KW-1185">Reference proteome</keyword>
<sequence length="161" mass="18176">MTTVAEIEAAIRQLPEDEARQLSAWLVDYLDDAWDAQIKTDAEAGRLDAFIARAEADIAAGDVRNLDEVLLLAKEYSNAETISNPQSQAAEQVDQAELKRRWAEWVEDLADIEAETIASKRSWLELEGIAAGAGREENAQVWVTKMRDEWDDRENQWQTSV</sequence>